<dbReference type="PANTHER" id="PTHR35579:SF3">
    <property type="entry name" value="CRISPR SYSTEM CMS ENDORIBONUCLEASE CSM3"/>
    <property type="match status" value="1"/>
</dbReference>
<evidence type="ECO:0000256" key="2">
    <source>
        <dbReference type="ARBA" id="ARBA00093789"/>
    </source>
</evidence>
<evidence type="ECO:0000256" key="1">
    <source>
        <dbReference type="ARBA" id="ARBA00023118"/>
    </source>
</evidence>
<sequence length="424" mass="45047">MKSSLITLRLRMVTAGGVTAPEALDVPEETLPLRTDNKGRPQLPGSTVAGSLRAHCDTRDDLAADEHQNDLFGSRPGSDARTPSPVQVLGTVCRPAGETEFRRRTAIDRERGAPATHTLHATELLPEGTEFDVVLRWDDPDHRYEKFVELLRGWRPHLGRGSGVGAGLCTVVGVGEATYDLATVDGLYAWVHLTWPDDYPTPVGGDGNSSAPEPVVDVELDIVDGLHIGTGEAEQESEDGPKISRVLRSGGKFIVPGSTLKGVLRSRAEYICRVVGAVACTDQSCGGCVPCRLFGFSPATGAEGTGRRGRIAVHDATIETTAGPEHRQHVAIDRFTGGATDGLLYTDEVITGGCFRLRVEPLAADLTETERLLLRAVVADLDDGLVGIGGRSTAGLGTVRVATRSGWTRPDLSPLADLLTPEAA</sequence>
<proteinExistence type="predicted"/>
<dbReference type="AlphaFoldDB" id="A0A1H1A742"/>
<gene>
    <name evidence="5" type="ORF">SAMN04489718_1440</name>
</gene>
<dbReference type="InterPro" id="IPR052216">
    <property type="entry name" value="CRISPR_Csm3_endoribonuclease"/>
</dbReference>
<dbReference type="RefSeq" id="WP_092521853.1">
    <property type="nucleotide sequence ID" value="NZ_FNKO01000001.1"/>
</dbReference>
<dbReference type="GO" id="GO:0051607">
    <property type="term" value="P:defense response to virus"/>
    <property type="evidence" value="ECO:0007669"/>
    <property type="project" value="UniProtKB-KW"/>
</dbReference>
<dbReference type="Pfam" id="PF03787">
    <property type="entry name" value="RAMPs"/>
    <property type="match status" value="2"/>
</dbReference>
<feature type="domain" description="CRISPR type III-associated protein" evidence="4">
    <location>
        <begin position="27"/>
        <end position="169"/>
    </location>
</feature>
<feature type="domain" description="CRISPR type III-associated protein" evidence="4">
    <location>
        <begin position="222"/>
        <end position="400"/>
    </location>
</feature>
<organism evidence="5 6">
    <name type="scientific">Actinopolyspora saharensis</name>
    <dbReference type="NCBI Taxonomy" id="995062"/>
    <lineage>
        <taxon>Bacteria</taxon>
        <taxon>Bacillati</taxon>
        <taxon>Actinomycetota</taxon>
        <taxon>Actinomycetes</taxon>
        <taxon>Actinopolysporales</taxon>
        <taxon>Actinopolysporaceae</taxon>
        <taxon>Actinopolyspora</taxon>
    </lineage>
</organism>
<dbReference type="InterPro" id="IPR005537">
    <property type="entry name" value="RAMP_III_fam"/>
</dbReference>
<dbReference type="EMBL" id="FNKO01000001">
    <property type="protein sequence ID" value="SDQ35321.1"/>
    <property type="molecule type" value="Genomic_DNA"/>
</dbReference>
<evidence type="ECO:0000313" key="5">
    <source>
        <dbReference type="EMBL" id="SDQ35321.1"/>
    </source>
</evidence>
<dbReference type="PANTHER" id="PTHR35579">
    <property type="entry name" value="CRISPR SYSTEM CMS ENDORIBONUCLEASE CSM3"/>
    <property type="match status" value="1"/>
</dbReference>
<dbReference type="OrthoDB" id="5242922at2"/>
<feature type="region of interest" description="Disordered" evidence="3">
    <location>
        <begin position="29"/>
        <end position="49"/>
    </location>
</feature>
<dbReference type="Proteomes" id="UP000199301">
    <property type="component" value="Unassembled WGS sequence"/>
</dbReference>
<comment type="subunit">
    <text evidence="2">Part of the Csm effector complex that includes Cas10, Csm2, Csm3, Csm4 and Csm5.</text>
</comment>
<accession>A0A1H1A742</accession>
<protein>
    <submittedName>
        <fullName evidence="5">CRISPR/Cas system CSM-associated protein Csm3, group 7 of RAMP superfamily</fullName>
    </submittedName>
</protein>
<keyword evidence="1" id="KW-0051">Antiviral defense</keyword>
<name>A0A1H1A742_9ACTN</name>
<keyword evidence="6" id="KW-1185">Reference proteome</keyword>
<reference evidence="6" key="1">
    <citation type="submission" date="2016-10" db="EMBL/GenBank/DDBJ databases">
        <authorList>
            <person name="Varghese N."/>
            <person name="Submissions S."/>
        </authorList>
    </citation>
    <scope>NUCLEOTIDE SEQUENCE [LARGE SCALE GENOMIC DNA]</scope>
    <source>
        <strain evidence="6">DSM 45459</strain>
    </source>
</reference>
<evidence type="ECO:0000259" key="4">
    <source>
        <dbReference type="Pfam" id="PF03787"/>
    </source>
</evidence>
<evidence type="ECO:0000256" key="3">
    <source>
        <dbReference type="SAM" id="MobiDB-lite"/>
    </source>
</evidence>
<dbReference type="CDD" id="cd09726">
    <property type="entry name" value="RAMP_I_III"/>
    <property type="match status" value="2"/>
</dbReference>
<dbReference type="STRING" id="995062.SAMN04489718_1440"/>
<evidence type="ECO:0000313" key="6">
    <source>
        <dbReference type="Proteomes" id="UP000199301"/>
    </source>
</evidence>